<name>A0A370GFD5_9COXI</name>
<comment type="subunit">
    <text evidence="5">The Tol-Pal system is composed of five core proteins: the inner membrane proteins TolA, TolQ and TolR, the periplasmic protein TolB and the outer membrane protein Pal. They form a network linking the inner and outer membranes and the peptidoglycan layer.</text>
</comment>
<keyword evidence="5" id="KW-0131">Cell cycle</keyword>
<keyword evidence="3 5" id="KW-0732">Signal</keyword>
<evidence type="ECO:0000256" key="4">
    <source>
        <dbReference type="ARBA" id="ARBA00022764"/>
    </source>
</evidence>
<dbReference type="Gene3D" id="3.40.50.10070">
    <property type="entry name" value="TolB, N-terminal domain"/>
    <property type="match status" value="1"/>
</dbReference>
<evidence type="ECO:0000313" key="7">
    <source>
        <dbReference type="EMBL" id="RDI41819.1"/>
    </source>
</evidence>
<dbReference type="Pfam" id="PF07676">
    <property type="entry name" value="PD40"/>
    <property type="match status" value="4"/>
</dbReference>
<dbReference type="RefSeq" id="WP_407641512.1">
    <property type="nucleotide sequence ID" value="NZ_LR699114.1"/>
</dbReference>
<comment type="similarity">
    <text evidence="2 5">Belongs to the TolB family.</text>
</comment>
<dbReference type="SUPFAM" id="SSF52964">
    <property type="entry name" value="TolB, N-terminal domain"/>
    <property type="match status" value="1"/>
</dbReference>
<dbReference type="InterPro" id="IPR007195">
    <property type="entry name" value="TolB_N"/>
</dbReference>
<dbReference type="HAMAP" id="MF_00671">
    <property type="entry name" value="TolB"/>
    <property type="match status" value="1"/>
</dbReference>
<evidence type="ECO:0000256" key="2">
    <source>
        <dbReference type="ARBA" id="ARBA00009820"/>
    </source>
</evidence>
<evidence type="ECO:0000256" key="1">
    <source>
        <dbReference type="ARBA" id="ARBA00004418"/>
    </source>
</evidence>
<evidence type="ECO:0000259" key="6">
    <source>
        <dbReference type="Pfam" id="PF04052"/>
    </source>
</evidence>
<dbReference type="GO" id="GO:0042597">
    <property type="term" value="C:periplasmic space"/>
    <property type="evidence" value="ECO:0007669"/>
    <property type="project" value="UniProtKB-SubCell"/>
</dbReference>
<accession>A0A370GFD5</accession>
<dbReference type="NCBIfam" id="TIGR02800">
    <property type="entry name" value="propeller_TolB"/>
    <property type="match status" value="1"/>
</dbReference>
<dbReference type="PANTHER" id="PTHR36842:SF1">
    <property type="entry name" value="PROTEIN TOLB"/>
    <property type="match status" value="1"/>
</dbReference>
<evidence type="ECO:0000313" key="8">
    <source>
        <dbReference type="Proteomes" id="UP000254720"/>
    </source>
</evidence>
<dbReference type="PANTHER" id="PTHR36842">
    <property type="entry name" value="PROTEIN TOLB HOMOLOG"/>
    <property type="match status" value="1"/>
</dbReference>
<protein>
    <recommendedName>
        <fullName evidence="5">Tol-Pal system protein TolB</fullName>
    </recommendedName>
</protein>
<feature type="domain" description="TolB N-terminal" evidence="6">
    <location>
        <begin position="25"/>
        <end position="124"/>
    </location>
</feature>
<evidence type="ECO:0000256" key="3">
    <source>
        <dbReference type="ARBA" id="ARBA00022729"/>
    </source>
</evidence>
<dbReference type="InterPro" id="IPR011042">
    <property type="entry name" value="6-blade_b-propeller_TolB-like"/>
</dbReference>
<keyword evidence="5" id="KW-0132">Cell division</keyword>
<dbReference type="InterPro" id="IPR014167">
    <property type="entry name" value="Tol-Pal_TolB"/>
</dbReference>
<gene>
    <name evidence="5" type="primary">tolB</name>
    <name evidence="7" type="ORF">C8D86_11736</name>
</gene>
<proteinExistence type="inferred from homology"/>
<dbReference type="AlphaFoldDB" id="A0A370GFD5"/>
<comment type="subcellular location">
    <subcellularLocation>
        <location evidence="1 5">Periplasm</location>
    </subcellularLocation>
</comment>
<sequence length="436" mass="47710">MRKMMSLFVFLFAIIMPYSASAILSMELTRGVAGAIPIAVVPFAAQGESSQDVSAIVSNDLQNSGRFKVFGKNVLTESPSDARDVSPDYFRRLGTDNVVVGKIESVGGDRYQVSFQLLDMFRGKGEAGVVLSKKYTVSSNELRSVSHHISDLIYEQLTGLRGIFSTKLAYVVVQRPANAPARYILEVSDQDGYNPRPLLTSPEPIMSPSWSPNGRQVAYVSFENRRAGIYIQDVITGARRLLSEFPGINGAPSWSPDGKQLALVLSKSGAPNIYIMDVNSGRLRQVTRDFYINTEPSWSPDGKSLLFTSNRGGRNPQIYQINLGSGAVSRISYDGDYNARGSYTRDGRHIAMIHRVSGIYKIAILDLDSGTTRVLTSSAGDSASPSIAPNGSMILYDTFYRNRNMLGMVSSDGRIQLVLPARNGEAQDPAWSPYLS</sequence>
<dbReference type="Proteomes" id="UP000254720">
    <property type="component" value="Unassembled WGS sequence"/>
</dbReference>
<dbReference type="Pfam" id="PF04052">
    <property type="entry name" value="TolB_N"/>
    <property type="match status" value="1"/>
</dbReference>
<comment type="caution">
    <text evidence="7">The sequence shown here is derived from an EMBL/GenBank/DDBJ whole genome shotgun (WGS) entry which is preliminary data.</text>
</comment>
<dbReference type="Gene3D" id="2.120.10.30">
    <property type="entry name" value="TolB, C-terminal domain"/>
    <property type="match status" value="1"/>
</dbReference>
<dbReference type="SUPFAM" id="SSF69304">
    <property type="entry name" value="Tricorn protease N-terminal domain"/>
    <property type="match status" value="1"/>
</dbReference>
<dbReference type="EMBL" id="QQAX01000017">
    <property type="protein sequence ID" value="RDI41819.1"/>
    <property type="molecule type" value="Genomic_DNA"/>
</dbReference>
<dbReference type="GO" id="GO:0051301">
    <property type="term" value="P:cell division"/>
    <property type="evidence" value="ECO:0007669"/>
    <property type="project" value="UniProtKB-UniRule"/>
</dbReference>
<dbReference type="GO" id="GO:0017038">
    <property type="term" value="P:protein import"/>
    <property type="evidence" value="ECO:0007669"/>
    <property type="project" value="InterPro"/>
</dbReference>
<reference evidence="7 8" key="1">
    <citation type="submission" date="2018-07" db="EMBL/GenBank/DDBJ databases">
        <title>Genomic Encyclopedia of Type Strains, Phase IV (KMG-IV): sequencing the most valuable type-strain genomes for metagenomic binning, comparative biology and taxonomic classification.</title>
        <authorList>
            <person name="Goeker M."/>
        </authorList>
    </citation>
    <scope>NUCLEOTIDE SEQUENCE [LARGE SCALE GENOMIC DNA]</scope>
    <source>
        <strain evidence="7 8">DSM 16500</strain>
    </source>
</reference>
<organism evidence="7 8">
    <name type="scientific">Aquicella lusitana</name>
    <dbReference type="NCBI Taxonomy" id="254246"/>
    <lineage>
        <taxon>Bacteria</taxon>
        <taxon>Pseudomonadati</taxon>
        <taxon>Pseudomonadota</taxon>
        <taxon>Gammaproteobacteria</taxon>
        <taxon>Legionellales</taxon>
        <taxon>Coxiellaceae</taxon>
        <taxon>Aquicella</taxon>
    </lineage>
</organism>
<keyword evidence="8" id="KW-1185">Reference proteome</keyword>
<comment type="function">
    <text evidence="5">Part of the Tol-Pal system, which plays a role in outer membrane invagination during cell division and is important for maintaining outer membrane integrity.</text>
</comment>
<evidence type="ECO:0000256" key="5">
    <source>
        <dbReference type="HAMAP-Rule" id="MF_00671"/>
    </source>
</evidence>
<keyword evidence="4 5" id="KW-0574">Periplasm</keyword>
<dbReference type="InterPro" id="IPR011659">
    <property type="entry name" value="WD40"/>
</dbReference>